<reference evidence="2 3" key="1">
    <citation type="submission" date="2013-11" db="EMBL/GenBank/DDBJ databases">
        <title>Opisthorchis viverrini - life in the bile duct.</title>
        <authorList>
            <person name="Young N.D."/>
            <person name="Nagarajan N."/>
            <person name="Lin S.J."/>
            <person name="Korhonen P.K."/>
            <person name="Jex A.R."/>
            <person name="Hall R.S."/>
            <person name="Safavi-Hemami H."/>
            <person name="Kaewkong W."/>
            <person name="Bertrand D."/>
            <person name="Gao S."/>
            <person name="Seet Q."/>
            <person name="Wongkham S."/>
            <person name="Teh B.T."/>
            <person name="Wongkham C."/>
            <person name="Intapan P.M."/>
            <person name="Maleewong W."/>
            <person name="Yang X."/>
            <person name="Hu M."/>
            <person name="Wang Z."/>
            <person name="Hofmann A."/>
            <person name="Sternberg P.W."/>
            <person name="Tan P."/>
            <person name="Wang J."/>
            <person name="Gasser R.B."/>
        </authorList>
    </citation>
    <scope>NUCLEOTIDE SEQUENCE [LARGE SCALE GENOMIC DNA]</scope>
</reference>
<dbReference type="Proteomes" id="UP000054324">
    <property type="component" value="Unassembled WGS sequence"/>
</dbReference>
<dbReference type="CTD" id="20318733"/>
<name>A0A074ZNL7_OPIVI</name>
<dbReference type="EMBL" id="KL596694">
    <property type="protein sequence ID" value="KER28681.1"/>
    <property type="molecule type" value="Genomic_DNA"/>
</dbReference>
<dbReference type="KEGG" id="ovi:T265_04551"/>
<gene>
    <name evidence="2" type="ORF">T265_04551</name>
</gene>
<sequence length="90" mass="9973">MRYLEKPTDMMWSPLGNDANERALEFRLAGETVDEDILRNPPGPVLITPGEPNSENDAPFTTTLRGQTERAIPNASRKKKTELSTNDSTG</sequence>
<evidence type="ECO:0000313" key="3">
    <source>
        <dbReference type="Proteomes" id="UP000054324"/>
    </source>
</evidence>
<evidence type="ECO:0000256" key="1">
    <source>
        <dbReference type="SAM" id="MobiDB-lite"/>
    </source>
</evidence>
<evidence type="ECO:0000313" key="2">
    <source>
        <dbReference type="EMBL" id="KER28681.1"/>
    </source>
</evidence>
<dbReference type="RefSeq" id="XP_009167579.1">
    <property type="nucleotide sequence ID" value="XM_009169315.1"/>
</dbReference>
<keyword evidence="3" id="KW-1185">Reference proteome</keyword>
<feature type="compositionally biased region" description="Polar residues" evidence="1">
    <location>
        <begin position="51"/>
        <end position="66"/>
    </location>
</feature>
<proteinExistence type="predicted"/>
<dbReference type="AlphaFoldDB" id="A0A074ZNL7"/>
<protein>
    <submittedName>
        <fullName evidence="2">Uncharacterized protein</fullName>
    </submittedName>
</protein>
<organism evidence="2 3">
    <name type="scientific">Opisthorchis viverrini</name>
    <name type="common">Southeast Asian liver fluke</name>
    <dbReference type="NCBI Taxonomy" id="6198"/>
    <lineage>
        <taxon>Eukaryota</taxon>
        <taxon>Metazoa</taxon>
        <taxon>Spiralia</taxon>
        <taxon>Lophotrochozoa</taxon>
        <taxon>Platyhelminthes</taxon>
        <taxon>Trematoda</taxon>
        <taxon>Digenea</taxon>
        <taxon>Opisthorchiida</taxon>
        <taxon>Opisthorchiata</taxon>
        <taxon>Opisthorchiidae</taxon>
        <taxon>Opisthorchis</taxon>
    </lineage>
</organism>
<feature type="region of interest" description="Disordered" evidence="1">
    <location>
        <begin position="34"/>
        <end position="90"/>
    </location>
</feature>
<dbReference type="GeneID" id="20318733"/>
<accession>A0A074ZNL7</accession>